<dbReference type="PANTHER" id="PTHR43999">
    <property type="entry name" value="DNAJ HOMOLOG SUBFAMILY C MEMBER 2"/>
    <property type="match status" value="1"/>
</dbReference>
<dbReference type="CDD" id="cd06257">
    <property type="entry name" value="DnaJ"/>
    <property type="match status" value="1"/>
</dbReference>
<dbReference type="Proteomes" id="UP000324907">
    <property type="component" value="Unassembled WGS sequence"/>
</dbReference>
<feature type="region of interest" description="Disordered" evidence="1">
    <location>
        <begin position="334"/>
        <end position="372"/>
    </location>
</feature>
<keyword evidence="9" id="KW-1185">Reference proteome</keyword>
<feature type="compositionally biased region" description="Basic and acidic residues" evidence="1">
    <location>
        <begin position="606"/>
        <end position="620"/>
    </location>
</feature>
<dbReference type="SMART" id="SM00271">
    <property type="entry name" value="DnaJ"/>
    <property type="match status" value="1"/>
</dbReference>
<dbReference type="Pfam" id="PF23082">
    <property type="entry name" value="Myb_DNA-binding_2"/>
    <property type="match status" value="1"/>
</dbReference>
<dbReference type="PROSITE" id="PS50090">
    <property type="entry name" value="MYB_LIKE"/>
    <property type="match status" value="2"/>
</dbReference>
<dbReference type="InterPro" id="IPR001623">
    <property type="entry name" value="DnaJ_domain"/>
</dbReference>
<dbReference type="InterPro" id="IPR036869">
    <property type="entry name" value="J_dom_sf"/>
</dbReference>
<dbReference type="Gene3D" id="1.10.10.60">
    <property type="entry name" value="Homeodomain-like"/>
    <property type="match status" value="2"/>
</dbReference>
<dbReference type="Pfam" id="PF00249">
    <property type="entry name" value="Myb_DNA-binding"/>
    <property type="match status" value="1"/>
</dbReference>
<dbReference type="SUPFAM" id="SSF46565">
    <property type="entry name" value="Chaperone J-domain"/>
    <property type="match status" value="1"/>
</dbReference>
<evidence type="ECO:0000313" key="4">
    <source>
        <dbReference type="EMBL" id="KAA0152222.1"/>
    </source>
</evidence>
<dbReference type="Pfam" id="PF21884">
    <property type="entry name" value="ZUO1-like_ZHD"/>
    <property type="match status" value="1"/>
</dbReference>
<dbReference type="Gene3D" id="1.10.287.110">
    <property type="entry name" value="DnaJ domain"/>
    <property type="match status" value="1"/>
</dbReference>
<dbReference type="EMBL" id="VLTM01000010">
    <property type="protein sequence ID" value="KAA0166040.1"/>
    <property type="molecule type" value="Genomic_DNA"/>
</dbReference>
<dbReference type="PRINTS" id="PR00625">
    <property type="entry name" value="JDOMAIN"/>
</dbReference>
<accession>A0A5A8EG95</accession>
<dbReference type="GO" id="GO:0030544">
    <property type="term" value="F:Hsp70 protein binding"/>
    <property type="evidence" value="ECO:0007669"/>
    <property type="project" value="InterPro"/>
</dbReference>
<proteinExistence type="predicted"/>
<dbReference type="InterPro" id="IPR044634">
    <property type="entry name" value="Zuotin/DnaJC2"/>
</dbReference>
<dbReference type="OrthoDB" id="1690618at2759"/>
<dbReference type="EMBL" id="VLTL01000181">
    <property type="protein sequence ID" value="KAA0155512.1"/>
    <property type="molecule type" value="Genomic_DNA"/>
</dbReference>
<dbReference type="CDD" id="cd00167">
    <property type="entry name" value="SANT"/>
    <property type="match status" value="2"/>
</dbReference>
<dbReference type="AlphaFoldDB" id="A0A5A8EG95"/>
<evidence type="ECO:0000256" key="1">
    <source>
        <dbReference type="SAM" id="MobiDB-lite"/>
    </source>
</evidence>
<feature type="domain" description="Myb-like" evidence="3">
    <location>
        <begin position="506"/>
        <end position="558"/>
    </location>
</feature>
<dbReference type="SUPFAM" id="SSF46689">
    <property type="entry name" value="Homeodomain-like"/>
    <property type="match status" value="1"/>
</dbReference>
<reference evidence="8 9" key="1">
    <citation type="submission" date="2019-07" db="EMBL/GenBank/DDBJ databases">
        <title>Genomes of Cafeteria roenbergensis.</title>
        <authorList>
            <person name="Fischer M.G."/>
            <person name="Hackl T."/>
            <person name="Roman M."/>
        </authorList>
    </citation>
    <scope>NUCLEOTIDE SEQUENCE [LARGE SCALE GENOMIC DNA]</scope>
    <source>
        <strain evidence="4 9">BVI</strain>
        <strain evidence="6 11">Cflag</strain>
        <strain evidence="7 8">E4-10P</strain>
        <strain evidence="5 10">RCC970-E3</strain>
    </source>
</reference>
<evidence type="ECO:0000313" key="7">
    <source>
        <dbReference type="EMBL" id="KAA0174841.1"/>
    </source>
</evidence>
<evidence type="ECO:0000313" key="10">
    <source>
        <dbReference type="Proteomes" id="UP000324907"/>
    </source>
</evidence>
<dbReference type="InterPro" id="IPR054076">
    <property type="entry name" value="ZUO1-like_ZHD"/>
</dbReference>
<dbReference type="PROSITE" id="PS50076">
    <property type="entry name" value="DNAJ_2"/>
    <property type="match status" value="1"/>
</dbReference>
<dbReference type="Proteomes" id="UP000325113">
    <property type="component" value="Unassembled WGS sequence"/>
</dbReference>
<evidence type="ECO:0000313" key="8">
    <source>
        <dbReference type="Proteomes" id="UP000322899"/>
    </source>
</evidence>
<dbReference type="GO" id="GO:0005829">
    <property type="term" value="C:cytosol"/>
    <property type="evidence" value="ECO:0007669"/>
    <property type="project" value="TreeGrafter"/>
</dbReference>
<evidence type="ECO:0008006" key="12">
    <source>
        <dbReference type="Google" id="ProtNLM"/>
    </source>
</evidence>
<evidence type="ECO:0000313" key="11">
    <source>
        <dbReference type="Proteomes" id="UP000325113"/>
    </source>
</evidence>
<dbReference type="GO" id="GO:0051083">
    <property type="term" value="P:'de novo' cotranslational protein folding"/>
    <property type="evidence" value="ECO:0007669"/>
    <property type="project" value="InterPro"/>
</dbReference>
<dbReference type="SMART" id="SM00717">
    <property type="entry name" value="SANT"/>
    <property type="match status" value="2"/>
</dbReference>
<evidence type="ECO:0000313" key="9">
    <source>
        <dbReference type="Proteomes" id="UP000323011"/>
    </source>
</evidence>
<dbReference type="EMBL" id="VLTN01000022">
    <property type="protein sequence ID" value="KAA0152222.1"/>
    <property type="molecule type" value="Genomic_DNA"/>
</dbReference>
<dbReference type="Proteomes" id="UP000323011">
    <property type="component" value="Unassembled WGS sequence"/>
</dbReference>
<dbReference type="Pfam" id="PF00226">
    <property type="entry name" value="DnaJ"/>
    <property type="match status" value="1"/>
</dbReference>
<sequence length="673" mass="72613">MLCLCDANAEERGALPMQAASIAEFSALRPEPAGKAFERMLQEHASTAPKVVKPMTVGERIAAKRRAAAAAEAAAKEKAKAAAEARAAAYAASKAKAAAAAALAAAAAAVSVPAPVAKAKSAAAAEKAARIEAAALLPLKERNHYDVLGLNEEGPDATVDQIRRAYRRLVLKYHPDKRATSGDDDRHTNSVFLAIKKAFEVLGDEHHRREFDSRFDFDDSIPTGKETFDTDEEFFDLYRPVFRRNARFANVTPVPDIGDASTPMEDVEAFYSYWFSFSSWREFNDKDEHDPEMADSRDERRWMQQQNVRVRAKLKAAENDRVQKLVKRANAADPRIRAAKRAEREEKTRAARERIAQREAEKDAAAERKRAAEQAEKDAIEAEKAAAEAAKIRLRDARRALRAICLPLTGSGREIDVEVAGGGTTKATLTGADMRMLAARLDAENLEALVAEANEAMGPMEEGAALDPASDAGAAAMLVMVNRTTLERDLMLEEAAAMEAKLSVAKNKVTGPSWSSEELSALAKAMKRFPGGIKGRWDAISLHINSLGLPYKRSAKDCIGKAEAIRSGAADVPKEKPAPVAAAAAAEADAASGAGDDTPSPAASEKWTKEQQKALEEALRKHPSSKSVPTKERWTAVAALVPGKSMKDCAARYKELRAKLKAKAAAKAAKAAK</sequence>
<evidence type="ECO:0000259" key="3">
    <source>
        <dbReference type="PROSITE" id="PS50090"/>
    </source>
</evidence>
<dbReference type="EMBL" id="VLTO01000019">
    <property type="protein sequence ID" value="KAA0174841.1"/>
    <property type="molecule type" value="Genomic_DNA"/>
</dbReference>
<dbReference type="InterPro" id="IPR009057">
    <property type="entry name" value="Homeodomain-like_sf"/>
</dbReference>
<dbReference type="PANTHER" id="PTHR43999:SF1">
    <property type="entry name" value="DNAJ HOMOLOG SUBFAMILY C MEMBER 2"/>
    <property type="match status" value="1"/>
</dbReference>
<dbReference type="InterPro" id="IPR001005">
    <property type="entry name" value="SANT/Myb"/>
</dbReference>
<name>A0A5A8EG95_CAFRO</name>
<comment type="caution">
    <text evidence="7">The sequence shown here is derived from an EMBL/GenBank/DDBJ whole genome shotgun (WGS) entry which is preliminary data.</text>
</comment>
<dbReference type="GO" id="GO:0043022">
    <property type="term" value="F:ribosome binding"/>
    <property type="evidence" value="ECO:0007669"/>
    <property type="project" value="InterPro"/>
</dbReference>
<dbReference type="OMA" id="SFWYDFD"/>
<organism evidence="7 8">
    <name type="scientific">Cafeteria roenbergensis</name>
    <name type="common">Marine flagellate</name>
    <dbReference type="NCBI Taxonomy" id="33653"/>
    <lineage>
        <taxon>Eukaryota</taxon>
        <taxon>Sar</taxon>
        <taxon>Stramenopiles</taxon>
        <taxon>Bigyra</taxon>
        <taxon>Opalozoa</taxon>
        <taxon>Bicosoecida</taxon>
        <taxon>Cafeteriaceae</taxon>
        <taxon>Cafeteria</taxon>
    </lineage>
</organism>
<dbReference type="Proteomes" id="UP000322899">
    <property type="component" value="Unassembled WGS sequence"/>
</dbReference>
<feature type="domain" description="J" evidence="2">
    <location>
        <begin position="143"/>
        <end position="215"/>
    </location>
</feature>
<evidence type="ECO:0000259" key="2">
    <source>
        <dbReference type="PROSITE" id="PS50076"/>
    </source>
</evidence>
<feature type="domain" description="Myb-like" evidence="3">
    <location>
        <begin position="606"/>
        <end position="657"/>
    </location>
</feature>
<gene>
    <name evidence="7" type="ORF">FNF27_03736</name>
    <name evidence="5" type="ORF">FNF28_06714</name>
    <name evidence="4" type="ORF">FNF29_04086</name>
    <name evidence="6" type="ORF">FNF31_01653</name>
</gene>
<protein>
    <recommendedName>
        <fullName evidence="12">DnaJ homolog subfamily C member 2</fullName>
    </recommendedName>
</protein>
<evidence type="ECO:0000313" key="5">
    <source>
        <dbReference type="EMBL" id="KAA0155512.1"/>
    </source>
</evidence>
<evidence type="ECO:0000313" key="6">
    <source>
        <dbReference type="EMBL" id="KAA0166040.1"/>
    </source>
</evidence>
<feature type="compositionally biased region" description="Low complexity" evidence="1">
    <location>
        <begin position="578"/>
        <end position="591"/>
    </location>
</feature>
<dbReference type="GO" id="GO:0006450">
    <property type="term" value="P:regulation of translational fidelity"/>
    <property type="evidence" value="ECO:0007669"/>
    <property type="project" value="InterPro"/>
</dbReference>
<feature type="region of interest" description="Disordered" evidence="1">
    <location>
        <begin position="569"/>
        <end position="633"/>
    </location>
</feature>